<proteinExistence type="predicted"/>
<dbReference type="KEGG" id="sna:Snas_4801"/>
<accession>D3Q8K0</accession>
<dbReference type="Proteomes" id="UP000000844">
    <property type="component" value="Chromosome"/>
</dbReference>
<reference evidence="3 4" key="1">
    <citation type="journal article" date="2009" name="Stand. Genomic Sci.">
        <title>Complete genome sequence of Stackebrandtia nassauensis type strain (LLR-40K-21).</title>
        <authorList>
            <person name="Munk C."/>
            <person name="Lapidus A."/>
            <person name="Copeland A."/>
            <person name="Jando M."/>
            <person name="Mayilraj S."/>
            <person name="Glavina Del Rio T."/>
            <person name="Nolan M."/>
            <person name="Chen F."/>
            <person name="Lucas S."/>
            <person name="Tice H."/>
            <person name="Cheng J.F."/>
            <person name="Han C."/>
            <person name="Detter J.C."/>
            <person name="Bruce D."/>
            <person name="Goodwin L."/>
            <person name="Chain P."/>
            <person name="Pitluck S."/>
            <person name="Goker M."/>
            <person name="Ovchinikova G."/>
            <person name="Pati A."/>
            <person name="Ivanova N."/>
            <person name="Mavromatis K."/>
            <person name="Chen A."/>
            <person name="Palaniappan K."/>
            <person name="Land M."/>
            <person name="Hauser L."/>
            <person name="Chang Y.J."/>
            <person name="Jeffries C.D."/>
            <person name="Bristow J."/>
            <person name="Eisen J.A."/>
            <person name="Markowitz V."/>
            <person name="Hugenholtz P."/>
            <person name="Kyrpides N.C."/>
            <person name="Klenk H.P."/>
        </authorList>
    </citation>
    <scope>NUCLEOTIDE SEQUENCE [LARGE SCALE GENOMIC DNA]</scope>
    <source>
        <strain evidence="4">DSM 44728 / CIP 108903 / NRRL B-16338 / NBRC 102104 / LLR-40K-21</strain>
    </source>
</reference>
<dbReference type="OrthoDB" id="5969911at2"/>
<sequence>MVDYPALEGCEPGGFDRAAQEAGELAQNVESMIDELEALVPVLSGADDDFATVNAIRDRVAAETDRLREAQLSLRTIETSLLSLGEDVRRGRMELEEARRRADKFAKVDYSLGVITLDFGKVPQADADPKGFARFKAQLRDVADQMRRAHTLANTSDYDAASDIAKKSPALTEPGPSRIRSPYENHSWWTGRSAAEREHRIETEPNLVGGPDSDGIPSAARSAANEQLLRQHIRELEERAASGSGAASRLLAVMLAVQHRLADDASDGTRERAFLLLAEPSDPGRIVLAIGNPDIADHVIVHIPGTGASLPKLAGEIARVERMVGDANLYETRHTAGILWLGYDAPPNLFAAATKRYAQSATKPLPRFLTGIRAVRRRGLDRFGVTVMGHSYGTVAIGFTVREQQVSASQLILVASPGVGVKSADQLKIDKDDVYATTAPNDIIHRVPRVPHGTSPVHKSFGAKVFPTPHHNGSQIAAHSAYWKNDNPVRQDFAAIITGHGHKVVGGTDADVRIQPGPWTNDEGGE</sequence>
<dbReference type="AlphaFoldDB" id="D3Q8K0"/>
<feature type="region of interest" description="Disordered" evidence="1">
    <location>
        <begin position="164"/>
        <end position="183"/>
    </location>
</feature>
<dbReference type="InterPro" id="IPR029058">
    <property type="entry name" value="AB_hydrolase_fold"/>
</dbReference>
<protein>
    <recommendedName>
        <fullName evidence="2">DUF1023 domain-containing protein</fullName>
    </recommendedName>
</protein>
<organism evidence="3 4">
    <name type="scientific">Stackebrandtia nassauensis (strain DSM 44728 / CIP 108903 / NRRL B-16338 / NBRC 102104 / LLR-40K-21)</name>
    <dbReference type="NCBI Taxonomy" id="446470"/>
    <lineage>
        <taxon>Bacteria</taxon>
        <taxon>Bacillati</taxon>
        <taxon>Actinomycetota</taxon>
        <taxon>Actinomycetes</taxon>
        <taxon>Glycomycetales</taxon>
        <taxon>Glycomycetaceae</taxon>
        <taxon>Stackebrandtia</taxon>
    </lineage>
</organism>
<dbReference type="Pfam" id="PF06259">
    <property type="entry name" value="Abhydrolase_8"/>
    <property type="match status" value="1"/>
</dbReference>
<dbReference type="HOGENOM" id="CLU_025057_2_1_11"/>
<evidence type="ECO:0000313" key="3">
    <source>
        <dbReference type="EMBL" id="ADD44442.1"/>
    </source>
</evidence>
<evidence type="ECO:0000313" key="4">
    <source>
        <dbReference type="Proteomes" id="UP000000844"/>
    </source>
</evidence>
<dbReference type="EMBL" id="CP001778">
    <property type="protein sequence ID" value="ADD44442.1"/>
    <property type="molecule type" value="Genomic_DNA"/>
</dbReference>
<dbReference type="ESTHER" id="stanl-d3q8k0">
    <property type="family name" value="Duf_1023"/>
</dbReference>
<feature type="region of interest" description="Disordered" evidence="1">
    <location>
        <begin position="507"/>
        <end position="526"/>
    </location>
</feature>
<dbReference type="InterPro" id="IPR010427">
    <property type="entry name" value="DUF1023"/>
</dbReference>
<name>D3Q8K0_STANL</name>
<keyword evidence="4" id="KW-1185">Reference proteome</keyword>
<gene>
    <name evidence="3" type="ordered locus">Snas_4801</name>
</gene>
<dbReference type="eggNOG" id="COG4099">
    <property type="taxonomic scope" value="Bacteria"/>
</dbReference>
<feature type="domain" description="DUF1023" evidence="2">
    <location>
        <begin position="280"/>
        <end position="450"/>
    </location>
</feature>
<dbReference type="RefSeq" id="WP_013020013.1">
    <property type="nucleotide sequence ID" value="NC_013947.1"/>
</dbReference>
<dbReference type="SUPFAM" id="SSF53474">
    <property type="entry name" value="alpha/beta-Hydrolases"/>
    <property type="match status" value="1"/>
</dbReference>
<evidence type="ECO:0000256" key="1">
    <source>
        <dbReference type="SAM" id="MobiDB-lite"/>
    </source>
</evidence>
<dbReference type="STRING" id="446470.Snas_4801"/>
<evidence type="ECO:0000259" key="2">
    <source>
        <dbReference type="Pfam" id="PF06259"/>
    </source>
</evidence>